<dbReference type="AlphaFoldDB" id="A0A2U1U168"/>
<sequence length="237" mass="26922">MTYSGCTESTTLLSSLQETHPAGADDEREAAEDPHRYALTWSTDPRGQPRRWRVEQEDPQRTAIRADDERLTLESAAGLTLWLDAPLAGAYRIAFAREVLVADGPHDRLSDLNQFWAARDPAHGNLFTRHGRLSEYDNLDLYYVGMGGNWNSTTRFRYYNGQGERALLGEYTDAGHLLRPNHRYQVVIEVDRHETRFLVDDALYFRAAYPAAPAPGHFGFRTVYSRQAISDFSVTPL</sequence>
<protein>
    <recommendedName>
        <fullName evidence="2">DUF6250 domain-containing protein</fullName>
    </recommendedName>
</protein>
<dbReference type="EMBL" id="QDKH01000011">
    <property type="protein sequence ID" value="PWC15387.1"/>
    <property type="molecule type" value="Genomic_DNA"/>
</dbReference>
<dbReference type="InterPro" id="IPR046217">
    <property type="entry name" value="DUF6250"/>
</dbReference>
<dbReference type="RefSeq" id="WP_136166614.1">
    <property type="nucleotide sequence ID" value="NZ_KZ819079.1"/>
</dbReference>
<evidence type="ECO:0000256" key="1">
    <source>
        <dbReference type="SAM" id="MobiDB-lite"/>
    </source>
</evidence>
<dbReference type="Gene3D" id="2.60.120.200">
    <property type="match status" value="1"/>
</dbReference>
<proteinExistence type="predicted"/>
<evidence type="ECO:0000313" key="3">
    <source>
        <dbReference type="EMBL" id="PWC15387.1"/>
    </source>
</evidence>
<feature type="compositionally biased region" description="Polar residues" evidence="1">
    <location>
        <begin position="1"/>
        <end position="18"/>
    </location>
</feature>
<evidence type="ECO:0000259" key="2">
    <source>
        <dbReference type="Pfam" id="PF19763"/>
    </source>
</evidence>
<evidence type="ECO:0000313" key="4">
    <source>
        <dbReference type="Proteomes" id="UP000296159"/>
    </source>
</evidence>
<feature type="region of interest" description="Disordered" evidence="1">
    <location>
        <begin position="1"/>
        <end position="61"/>
    </location>
</feature>
<accession>A0A2U1U168</accession>
<name>A0A2U1U168_9GAMM</name>
<keyword evidence="4" id="KW-1185">Reference proteome</keyword>
<organism evidence="3 4">
    <name type="scientific">Brenneria corticis</name>
    <dbReference type="NCBI Taxonomy" id="2173106"/>
    <lineage>
        <taxon>Bacteria</taxon>
        <taxon>Pseudomonadati</taxon>
        <taxon>Pseudomonadota</taxon>
        <taxon>Gammaproteobacteria</taxon>
        <taxon>Enterobacterales</taxon>
        <taxon>Pectobacteriaceae</taxon>
        <taxon>Brenneria</taxon>
    </lineage>
</organism>
<gene>
    <name evidence="3" type="ORF">DDT56_11655</name>
</gene>
<feature type="domain" description="DUF6250" evidence="2">
    <location>
        <begin position="74"/>
        <end position="232"/>
    </location>
</feature>
<comment type="caution">
    <text evidence="3">The sequence shown here is derived from an EMBL/GenBank/DDBJ whole genome shotgun (WGS) entry which is preliminary data.</text>
</comment>
<feature type="compositionally biased region" description="Basic and acidic residues" evidence="1">
    <location>
        <begin position="52"/>
        <end position="61"/>
    </location>
</feature>
<dbReference type="Pfam" id="PF19763">
    <property type="entry name" value="DUF6250"/>
    <property type="match status" value="1"/>
</dbReference>
<dbReference type="Proteomes" id="UP000296159">
    <property type="component" value="Unassembled WGS sequence"/>
</dbReference>
<reference evidence="3 4" key="1">
    <citation type="submission" date="2018-04" db="EMBL/GenBank/DDBJ databases">
        <title>Brenneria corticis sp.nov.</title>
        <authorList>
            <person name="Li Y."/>
        </authorList>
    </citation>
    <scope>NUCLEOTIDE SEQUENCE [LARGE SCALE GENOMIC DNA]</scope>
    <source>
        <strain evidence="3 4">CFCC 11842</strain>
    </source>
</reference>